<dbReference type="PROSITE" id="PS01129">
    <property type="entry name" value="PSI_RLU"/>
    <property type="match status" value="1"/>
</dbReference>
<dbReference type="PANTHER" id="PTHR21600:SF84">
    <property type="entry name" value="PSEUDOURIDINE SYNTHASE RSUA_RLUA-LIKE DOMAIN-CONTAINING PROTEIN"/>
    <property type="match status" value="1"/>
</dbReference>
<dbReference type="GO" id="GO:0009982">
    <property type="term" value="F:pseudouridine synthase activity"/>
    <property type="evidence" value="ECO:0007669"/>
    <property type="project" value="InterPro"/>
</dbReference>
<dbReference type="InterPro" id="IPR020103">
    <property type="entry name" value="PsdUridine_synth_cat_dom_sf"/>
</dbReference>
<keyword evidence="3" id="KW-1185">Reference proteome</keyword>
<evidence type="ECO:0000313" key="2">
    <source>
        <dbReference type="EMBL" id="ROS01132.1"/>
    </source>
</evidence>
<proteinExistence type="predicted"/>
<dbReference type="InterPro" id="IPR006145">
    <property type="entry name" value="PsdUridine_synth_RsuA/RluA"/>
</dbReference>
<sequence length="319" mass="37062">MIAYRTSRRRYHLSLDILPLFGQPMSISKYPSKLTLPNSRTNFATVYDYLVDKFPRISASVWQQRMLSGKVHQLDGSPLNLQSAYQPGLCLCYYREVEQEAIIPFSETIVFEDDELLLAYKPHFLPVTPGGRYVNECLQNRLRDRTGLHELQAVHRLDRVTAGLVLFAKHASNRHSYHQLFADRLVDKRYQAISRIPPNSHLVNQQWEVRNRIEHSEPRFLMSIVTGEANSHSRIRCLAQSADRALFELQPITGRTHQLRLHMQSIGLPILNDNLYPTLLDERKEDYRSPLQLLSKRLRFTDPLSGDVRDFSCEHSLQL</sequence>
<accession>A0A3N2DN74</accession>
<dbReference type="SUPFAM" id="SSF55120">
    <property type="entry name" value="Pseudouridine synthase"/>
    <property type="match status" value="1"/>
</dbReference>
<organism evidence="2 3">
    <name type="scientific">Sinobacterium caligoides</name>
    <dbReference type="NCBI Taxonomy" id="933926"/>
    <lineage>
        <taxon>Bacteria</taxon>
        <taxon>Pseudomonadati</taxon>
        <taxon>Pseudomonadota</taxon>
        <taxon>Gammaproteobacteria</taxon>
        <taxon>Cellvibrionales</taxon>
        <taxon>Spongiibacteraceae</taxon>
        <taxon>Sinobacterium</taxon>
    </lineage>
</organism>
<evidence type="ECO:0000313" key="3">
    <source>
        <dbReference type="Proteomes" id="UP000275394"/>
    </source>
</evidence>
<name>A0A3N2DN74_9GAMM</name>
<feature type="domain" description="Pseudouridine synthase RsuA/RluA-like" evidence="1">
    <location>
        <begin position="116"/>
        <end position="265"/>
    </location>
</feature>
<gene>
    <name evidence="2" type="ORF">EDC56_1560</name>
</gene>
<dbReference type="PANTHER" id="PTHR21600">
    <property type="entry name" value="MITOCHONDRIAL RNA PSEUDOURIDINE SYNTHASE"/>
    <property type="match status" value="1"/>
</dbReference>
<evidence type="ECO:0000259" key="1">
    <source>
        <dbReference type="Pfam" id="PF00849"/>
    </source>
</evidence>
<reference evidence="2 3" key="1">
    <citation type="submission" date="2018-11" db="EMBL/GenBank/DDBJ databases">
        <title>Genomic Encyclopedia of Type Strains, Phase IV (KMG-IV): sequencing the most valuable type-strain genomes for metagenomic binning, comparative biology and taxonomic classification.</title>
        <authorList>
            <person name="Goeker M."/>
        </authorList>
    </citation>
    <scope>NUCLEOTIDE SEQUENCE [LARGE SCALE GENOMIC DNA]</scope>
    <source>
        <strain evidence="2 3">DSM 100316</strain>
    </source>
</reference>
<dbReference type="Pfam" id="PF00849">
    <property type="entry name" value="PseudoU_synth_2"/>
    <property type="match status" value="1"/>
</dbReference>
<dbReference type="GO" id="GO:0140098">
    <property type="term" value="F:catalytic activity, acting on RNA"/>
    <property type="evidence" value="ECO:0007669"/>
    <property type="project" value="UniProtKB-ARBA"/>
</dbReference>
<dbReference type="InterPro" id="IPR006224">
    <property type="entry name" value="PsdUridine_synth_RluA-like_CS"/>
</dbReference>
<dbReference type="Proteomes" id="UP000275394">
    <property type="component" value="Unassembled WGS sequence"/>
</dbReference>
<dbReference type="Gene3D" id="3.30.2350.10">
    <property type="entry name" value="Pseudouridine synthase"/>
    <property type="match status" value="1"/>
</dbReference>
<dbReference type="GO" id="GO:0003723">
    <property type="term" value="F:RNA binding"/>
    <property type="evidence" value="ECO:0007669"/>
    <property type="project" value="InterPro"/>
</dbReference>
<dbReference type="InterPro" id="IPR050188">
    <property type="entry name" value="RluA_PseudoU_synthase"/>
</dbReference>
<dbReference type="EMBL" id="RKHR01000004">
    <property type="protein sequence ID" value="ROS01132.1"/>
    <property type="molecule type" value="Genomic_DNA"/>
</dbReference>
<dbReference type="GO" id="GO:0000455">
    <property type="term" value="P:enzyme-directed rRNA pseudouridine synthesis"/>
    <property type="evidence" value="ECO:0007669"/>
    <property type="project" value="TreeGrafter"/>
</dbReference>
<dbReference type="AlphaFoldDB" id="A0A3N2DN74"/>
<dbReference type="RefSeq" id="WP_245980663.1">
    <property type="nucleotide sequence ID" value="NZ_RKHR01000004.1"/>
</dbReference>
<comment type="caution">
    <text evidence="2">The sequence shown here is derived from an EMBL/GenBank/DDBJ whole genome shotgun (WGS) entry which is preliminary data.</text>
</comment>
<protein>
    <submittedName>
        <fullName evidence="2">tRNA pseudouridine32 synthase/23S rRNA pseudouridine746 synthase</fullName>
    </submittedName>
</protein>